<evidence type="ECO:0000313" key="4">
    <source>
        <dbReference type="Proteomes" id="UP000288805"/>
    </source>
</evidence>
<keyword evidence="2" id="KW-1133">Transmembrane helix</keyword>
<keyword evidence="2" id="KW-0812">Transmembrane</keyword>
<dbReference type="AlphaFoldDB" id="A0A438IF49"/>
<comment type="caution">
    <text evidence="3">The sequence shown here is derived from an EMBL/GenBank/DDBJ whole genome shotgun (WGS) entry which is preliminary data.</text>
</comment>
<evidence type="ECO:0000313" key="3">
    <source>
        <dbReference type="EMBL" id="RVW95351.1"/>
    </source>
</evidence>
<feature type="region of interest" description="Disordered" evidence="1">
    <location>
        <begin position="46"/>
        <end position="93"/>
    </location>
</feature>
<reference evidence="3 4" key="1">
    <citation type="journal article" date="2018" name="PLoS Genet.">
        <title>Population sequencing reveals clonal diversity and ancestral inbreeding in the grapevine cultivar Chardonnay.</title>
        <authorList>
            <person name="Roach M.J."/>
            <person name="Johnson D.L."/>
            <person name="Bohlmann J."/>
            <person name="van Vuuren H.J."/>
            <person name="Jones S.J."/>
            <person name="Pretorius I.S."/>
            <person name="Schmidt S.A."/>
            <person name="Borneman A.R."/>
        </authorList>
    </citation>
    <scope>NUCLEOTIDE SEQUENCE [LARGE SCALE GENOMIC DNA]</scope>
    <source>
        <strain evidence="4">cv. Chardonnay</strain>
        <tissue evidence="3">Leaf</tissue>
    </source>
</reference>
<name>A0A438IF49_VITVI</name>
<evidence type="ECO:0000256" key="1">
    <source>
        <dbReference type="SAM" id="MobiDB-lite"/>
    </source>
</evidence>
<dbReference type="SUPFAM" id="SSF56219">
    <property type="entry name" value="DNase I-like"/>
    <property type="match status" value="1"/>
</dbReference>
<dbReference type="EMBL" id="QGNW01000115">
    <property type="protein sequence ID" value="RVW95351.1"/>
    <property type="molecule type" value="Genomic_DNA"/>
</dbReference>
<sequence>MLTLFDLSRARLRIAMKDRAILLALLEVIDGDWVFTVVVVVVGEEERRRGSEKGEPTREAVASHLGTGGGRRGERGRSTAGGRYRVGEDSSLRKGGEKGKVVLISAGTRGKGCQLPLLSRLNSNKTADGLDRIEEAGGDWAGEDEAIADVGCRAYERKAQSLSKTGPKVAIMGCKYKGPPRLGLSPEENILVEIVVSLRKEEDPSTDGKGKTTPGLLEVQSSSSVKKKVLYGLRKLWSTFFPPSSEHRQGIRCCSEPILRKKNQADSEENLEAEASRAEFQVKRGFSASPLFSHRFPRFRKKNLGEGASSSRNEADLNNFSSDERHGRIFGPSGVRSSWLSSHGSAFYARNQSPSAPMLPGSAFQPQMFESVNPLSSNPRSPIKDSIMVAVNRGVTAGSPSGEFQIEGLSPRKMAKVREVLKSLDIMGFGFKEKEKVVKDFLREKPDVVMIRETKKAECDRRFVGSVWIAGNKDWAALPASRASGGILIIWDSKKLRREEVVLGSFSVSIKFALDGCESLWLFAVYGPNNSALKKDFGWSFQTFLGFLLRVDSPLRSAPFTWSNLQEHPICKRLDRFLYSNEWEQVFPQSLQKVLSRWTLDHWPIVLETNPFKWGPTPFRFENMWLQHPSFKESFGSWWREFQGNVWEGHKFMRKLQFVKAKLKEWNKASFGGLSKRKKNILSDLANFDTLEQERGLSPELLVQRALRKREIEELILRKEIHWRQKARAKWVKEGDCNSKFFHKVANGRRNRKFIKELENESGLMLNNSESIKEEILRYFEKLYASPSGEPWRVEGLDWSPISGESASRLESPFTEEEISKAIFQLDRDKAPRLDGFTIAVFQDCWEVIKEDLVRVFAEFHRSGIINQILIGNEIVDEKRRLGEEGVVFKIDFEKAYDHVSWDFLDHVLEMKGFSPRWRKWMRGCLSSVSFAVLVNGNAKWWVKASRDDTIFFSSTREEDMMTLKNVLLVFGHISGLKVNLDKSNIYGINLEQNHLSRLAEMLDCKASRWLILYLGLPLGGNPKACGFWDPVIERISRRLDGWQKVYLSFGGRITLIQSCLTHMPGYFLSLFKIPASMAAKIERLQRDFLWSGVGEGKRDHLVSWDVVCKPKSKGGLGFENIFVRNVTLLGKWLWRYLREGSALWHQAIAQVFQEFSKFTLFVVGDGDRNRLWEDLWWGPTFGRPISKTT</sequence>
<feature type="region of interest" description="Disordered" evidence="1">
    <location>
        <begin position="303"/>
        <end position="328"/>
    </location>
</feature>
<dbReference type="PANTHER" id="PTHR33116:SF78">
    <property type="entry name" value="OS12G0587133 PROTEIN"/>
    <property type="match status" value="1"/>
</dbReference>
<feature type="transmembrane region" description="Helical" evidence="2">
    <location>
        <begin position="21"/>
        <end position="43"/>
    </location>
</feature>
<accession>A0A438IF49</accession>
<keyword evidence="2" id="KW-0472">Membrane</keyword>
<gene>
    <name evidence="3" type="primary">VvCHDp000001_838</name>
    <name evidence="3" type="ORF">CK203_034216</name>
</gene>
<proteinExistence type="predicted"/>
<feature type="compositionally biased region" description="Basic and acidic residues" evidence="1">
    <location>
        <begin position="46"/>
        <end position="58"/>
    </location>
</feature>
<protein>
    <submittedName>
        <fullName evidence="3">Putative ribonuclease H protein</fullName>
    </submittedName>
</protein>
<feature type="compositionally biased region" description="Polar residues" evidence="1">
    <location>
        <begin position="308"/>
        <end position="321"/>
    </location>
</feature>
<evidence type="ECO:0000256" key="2">
    <source>
        <dbReference type="SAM" id="Phobius"/>
    </source>
</evidence>
<organism evidence="3 4">
    <name type="scientific">Vitis vinifera</name>
    <name type="common">Grape</name>
    <dbReference type="NCBI Taxonomy" id="29760"/>
    <lineage>
        <taxon>Eukaryota</taxon>
        <taxon>Viridiplantae</taxon>
        <taxon>Streptophyta</taxon>
        <taxon>Embryophyta</taxon>
        <taxon>Tracheophyta</taxon>
        <taxon>Spermatophyta</taxon>
        <taxon>Magnoliopsida</taxon>
        <taxon>eudicotyledons</taxon>
        <taxon>Gunneridae</taxon>
        <taxon>Pentapetalae</taxon>
        <taxon>rosids</taxon>
        <taxon>Vitales</taxon>
        <taxon>Vitaceae</taxon>
        <taxon>Viteae</taxon>
        <taxon>Vitis</taxon>
    </lineage>
</organism>
<dbReference type="PANTHER" id="PTHR33116">
    <property type="entry name" value="REVERSE TRANSCRIPTASE ZINC-BINDING DOMAIN-CONTAINING PROTEIN-RELATED-RELATED"/>
    <property type="match status" value="1"/>
</dbReference>
<dbReference type="Proteomes" id="UP000288805">
    <property type="component" value="Unassembled WGS sequence"/>
</dbReference>
<dbReference type="InterPro" id="IPR036691">
    <property type="entry name" value="Endo/exonu/phosph_ase_sf"/>
</dbReference>